<dbReference type="Gene3D" id="1.50.10.20">
    <property type="match status" value="1"/>
</dbReference>
<dbReference type="RefSeq" id="WP_236328452.1">
    <property type="nucleotide sequence ID" value="NZ_CAKMMG010000001.1"/>
</dbReference>
<accession>A0ABM9BNY3</accession>
<proteinExistence type="predicted"/>
<keyword evidence="2" id="KW-1185">Reference proteome</keyword>
<dbReference type="Proteomes" id="UP000838324">
    <property type="component" value="Unassembled WGS sequence"/>
</dbReference>
<evidence type="ECO:0000313" key="2">
    <source>
        <dbReference type="Proteomes" id="UP000838324"/>
    </source>
</evidence>
<name>A0ABM9BNY3_9BACL</name>
<comment type="caution">
    <text evidence="1">The sequence shown here is derived from an EMBL/GenBank/DDBJ whole genome shotgun (WGS) entry which is preliminary data.</text>
</comment>
<evidence type="ECO:0000313" key="1">
    <source>
        <dbReference type="EMBL" id="CAH1190367.1"/>
    </source>
</evidence>
<dbReference type="EMBL" id="CAKMMG010000001">
    <property type="protein sequence ID" value="CAH1190367.1"/>
    <property type="molecule type" value="Genomic_DNA"/>
</dbReference>
<dbReference type="SUPFAM" id="SSF48239">
    <property type="entry name" value="Terpenoid cyclases/Protein prenyltransferases"/>
    <property type="match status" value="1"/>
</dbReference>
<reference evidence="1" key="1">
    <citation type="submission" date="2022-01" db="EMBL/GenBank/DDBJ databases">
        <authorList>
            <person name="Criscuolo A."/>
        </authorList>
    </citation>
    <scope>NUCLEOTIDE SEQUENCE</scope>
    <source>
        <strain evidence="1">CIP111892</strain>
    </source>
</reference>
<dbReference type="InterPro" id="IPR008930">
    <property type="entry name" value="Terpenoid_cyclase/PrenylTrfase"/>
</dbReference>
<sequence length="309" mass="35090">MKTLTPAEFEVIKNWIYRNARPLDLARWKYHFEEGDLPAVLEALAAYQNEDGGFGHALEADAWNPYSSPIQTGTAVERLLEIHFQDNTHPVVRGILNYLDSGAEMDGNTWRNVIASNNDYPHAPWWHTDSDSTARSVFNPTAILAGFILRFADRESRLYTRGLSIAKELEEIFLQDPHIEMHPLICMVTLLECMDAAGVQEQFAYAELNAAAAKQITVLLERDAGDWSGYTCKPSAFLKTPESLGFSDNAALVQKELDYILEIRNPEGLWNLNWTWAGYEQAFAISENWWKAHIAIEKLLLLRAFGRLD</sequence>
<organism evidence="1 2">
    <name type="scientific">Paenibacillus auburnensis</name>
    <dbReference type="NCBI Taxonomy" id="2905649"/>
    <lineage>
        <taxon>Bacteria</taxon>
        <taxon>Bacillati</taxon>
        <taxon>Bacillota</taxon>
        <taxon>Bacilli</taxon>
        <taxon>Bacillales</taxon>
        <taxon>Paenibacillaceae</taxon>
        <taxon>Paenibacillus</taxon>
    </lineage>
</organism>
<gene>
    <name evidence="1" type="ORF">PAECIP111892_00129</name>
</gene>
<evidence type="ECO:0008006" key="3">
    <source>
        <dbReference type="Google" id="ProtNLM"/>
    </source>
</evidence>
<protein>
    <recommendedName>
        <fullName evidence="3">Prenyltransferase</fullName>
    </recommendedName>
</protein>